<dbReference type="RefSeq" id="XP_030976220.1">
    <property type="nucleotide sequence ID" value="XM_031132249.1"/>
</dbReference>
<sequence length="56" mass="6464">RRQWPVGGRRLRRRALVLKNIPATYPCSRHNSIRRPPNSASVVTGGSFRILVWSYC</sequence>
<gene>
    <name evidence="2" type="ORF">PgNI_12296</name>
</gene>
<dbReference type="AlphaFoldDB" id="A0A6P8AMT7"/>
<dbReference type="Proteomes" id="UP000515153">
    <property type="component" value="Unplaced"/>
</dbReference>
<reference evidence="2" key="3">
    <citation type="submission" date="2025-08" db="UniProtKB">
        <authorList>
            <consortium name="RefSeq"/>
        </authorList>
    </citation>
    <scope>IDENTIFICATION</scope>
    <source>
        <strain evidence="2">NI907</strain>
    </source>
</reference>
<dbReference type="GeneID" id="41967154"/>
<evidence type="ECO:0000313" key="1">
    <source>
        <dbReference type="Proteomes" id="UP000515153"/>
    </source>
</evidence>
<accession>A0A6P8AMT7</accession>
<proteinExistence type="predicted"/>
<keyword evidence="1" id="KW-1185">Reference proteome</keyword>
<reference evidence="2" key="1">
    <citation type="journal article" date="2019" name="Mol. Biol. Evol.">
        <title>Blast fungal genomes show frequent chromosomal changes, gene gains and losses, and effector gene turnover.</title>
        <authorList>
            <person name="Gomez Luciano L.B."/>
            <person name="Jason Tsai I."/>
            <person name="Chuma I."/>
            <person name="Tosa Y."/>
            <person name="Chen Y.H."/>
            <person name="Li J.Y."/>
            <person name="Li M.Y."/>
            <person name="Jade Lu M.Y."/>
            <person name="Nakayashiki H."/>
            <person name="Li W.H."/>
        </authorList>
    </citation>
    <scope>NUCLEOTIDE SEQUENCE</scope>
    <source>
        <strain evidence="2">NI907</strain>
    </source>
</reference>
<reference evidence="2" key="2">
    <citation type="submission" date="2019-10" db="EMBL/GenBank/DDBJ databases">
        <authorList>
            <consortium name="NCBI Genome Project"/>
        </authorList>
    </citation>
    <scope>NUCLEOTIDE SEQUENCE</scope>
    <source>
        <strain evidence="2">NI907</strain>
    </source>
</reference>
<protein>
    <submittedName>
        <fullName evidence="2">Uncharacterized protein</fullName>
    </submittedName>
</protein>
<feature type="non-terminal residue" evidence="2">
    <location>
        <position position="1"/>
    </location>
</feature>
<dbReference type="KEGG" id="pgri:PgNI_12296"/>
<organism evidence="1 2">
    <name type="scientific">Pyricularia grisea</name>
    <name type="common">Crabgrass-specific blast fungus</name>
    <name type="synonym">Magnaporthe grisea</name>
    <dbReference type="NCBI Taxonomy" id="148305"/>
    <lineage>
        <taxon>Eukaryota</taxon>
        <taxon>Fungi</taxon>
        <taxon>Dikarya</taxon>
        <taxon>Ascomycota</taxon>
        <taxon>Pezizomycotina</taxon>
        <taxon>Sordariomycetes</taxon>
        <taxon>Sordariomycetidae</taxon>
        <taxon>Magnaporthales</taxon>
        <taxon>Pyriculariaceae</taxon>
        <taxon>Pyricularia</taxon>
    </lineage>
</organism>
<evidence type="ECO:0000313" key="2">
    <source>
        <dbReference type="RefSeq" id="XP_030976220.1"/>
    </source>
</evidence>
<name>A0A6P8AMT7_PYRGI</name>